<dbReference type="SUPFAM" id="SSF50891">
    <property type="entry name" value="Cyclophilin-like"/>
    <property type="match status" value="1"/>
</dbReference>
<proteinExistence type="predicted"/>
<name>A0A8S9ZPH5_9BILA</name>
<accession>A0A8S9ZPH5</accession>
<organism evidence="1 2">
    <name type="scientific">Meloidogyne graminicola</name>
    <dbReference type="NCBI Taxonomy" id="189291"/>
    <lineage>
        <taxon>Eukaryota</taxon>
        <taxon>Metazoa</taxon>
        <taxon>Ecdysozoa</taxon>
        <taxon>Nematoda</taxon>
        <taxon>Chromadorea</taxon>
        <taxon>Rhabditida</taxon>
        <taxon>Tylenchina</taxon>
        <taxon>Tylenchomorpha</taxon>
        <taxon>Tylenchoidea</taxon>
        <taxon>Meloidogynidae</taxon>
        <taxon>Meloidogyninae</taxon>
        <taxon>Meloidogyne</taxon>
    </lineage>
</organism>
<comment type="caution">
    <text evidence="1">The sequence shown here is derived from an EMBL/GenBank/DDBJ whole genome shotgun (WGS) entry which is preliminary data.</text>
</comment>
<sequence>MENTLFFGRLVGGATTLCAIENVKTDKEDRPLEDVRFMAAEVFVDPFEEAAEKVRQERKALSIQESSALNEQSSLKTNRFKKPKTYSSGVGKYIKPDIRIAVRRAAQIDNEAAIETKKQALELC</sequence>
<dbReference type="Proteomes" id="UP000605970">
    <property type="component" value="Unassembled WGS sequence"/>
</dbReference>
<evidence type="ECO:0000313" key="1">
    <source>
        <dbReference type="EMBL" id="KAF7635112.1"/>
    </source>
</evidence>
<evidence type="ECO:0000313" key="2">
    <source>
        <dbReference type="Proteomes" id="UP000605970"/>
    </source>
</evidence>
<gene>
    <name evidence="1" type="ORF">Mgra_00005393</name>
</gene>
<dbReference type="EMBL" id="JABEBT010000046">
    <property type="protein sequence ID" value="KAF7635112.1"/>
    <property type="molecule type" value="Genomic_DNA"/>
</dbReference>
<dbReference type="AlphaFoldDB" id="A0A8S9ZPH5"/>
<dbReference type="Gene3D" id="2.40.100.10">
    <property type="entry name" value="Cyclophilin-like"/>
    <property type="match status" value="1"/>
</dbReference>
<reference evidence="1" key="1">
    <citation type="journal article" date="2020" name="Ecol. Evol.">
        <title>Genome structure and content of the rice root-knot nematode (Meloidogyne graminicola).</title>
        <authorList>
            <person name="Phan N.T."/>
            <person name="Danchin E.G.J."/>
            <person name="Klopp C."/>
            <person name="Perfus-Barbeoch L."/>
            <person name="Kozlowski D.K."/>
            <person name="Koutsovoulos G.D."/>
            <person name="Lopez-Roques C."/>
            <person name="Bouchez O."/>
            <person name="Zahm M."/>
            <person name="Besnard G."/>
            <person name="Bellafiore S."/>
        </authorList>
    </citation>
    <scope>NUCLEOTIDE SEQUENCE</scope>
    <source>
        <strain evidence="1">VN-18</strain>
    </source>
</reference>
<protein>
    <submittedName>
        <fullName evidence="1">Uncharacterized protein</fullName>
    </submittedName>
</protein>
<dbReference type="InterPro" id="IPR029000">
    <property type="entry name" value="Cyclophilin-like_dom_sf"/>
</dbReference>
<keyword evidence="2" id="KW-1185">Reference proteome</keyword>